<name>A0A4R0TXN7_BIFLL</name>
<dbReference type="AlphaFoldDB" id="A0A4R0TXN7"/>
<accession>A0A4R0TXN7</accession>
<proteinExistence type="predicted"/>
<reference evidence="1 2" key="1">
    <citation type="journal article" date="2018" name="Sci. Rep.">
        <title>Genomic diversity and distribution of Bifidobacterium longum subsp. longum across the human lifespan.</title>
        <authorList>
            <person name="Odamaki T."/>
            <person name="Bottacini F."/>
            <person name="Kato K."/>
            <person name="Mitsuyama E."/>
            <person name="Yoshida K."/>
            <person name="Horigome A."/>
            <person name="Xiao J.Z."/>
            <person name="van Sinderen D."/>
        </authorList>
    </citation>
    <scope>NUCLEOTIDE SEQUENCE [LARGE SCALE GENOMIC DNA]</scope>
    <source>
        <strain evidence="1 2">MCC10076</strain>
    </source>
</reference>
<organism evidence="1 2">
    <name type="scientific">Bifidobacterium longum subsp. longum</name>
    <dbReference type="NCBI Taxonomy" id="1679"/>
    <lineage>
        <taxon>Bacteria</taxon>
        <taxon>Bacillati</taxon>
        <taxon>Actinomycetota</taxon>
        <taxon>Actinomycetes</taxon>
        <taxon>Bifidobacteriales</taxon>
        <taxon>Bifidobacteriaceae</taxon>
        <taxon>Bifidobacterium</taxon>
    </lineage>
</organism>
<protein>
    <submittedName>
        <fullName evidence="1">Uncharacterized protein</fullName>
    </submittedName>
</protein>
<evidence type="ECO:0000313" key="1">
    <source>
        <dbReference type="EMBL" id="TCE96043.1"/>
    </source>
</evidence>
<gene>
    <name evidence="1" type="ORF">MCC10076_1936</name>
</gene>
<dbReference type="Proteomes" id="UP000292751">
    <property type="component" value="Unassembled WGS sequence"/>
</dbReference>
<dbReference type="RefSeq" id="WP_242670779.1">
    <property type="nucleotide sequence ID" value="NZ_SHRX01000032.1"/>
</dbReference>
<comment type="caution">
    <text evidence="1">The sequence shown here is derived from an EMBL/GenBank/DDBJ whole genome shotgun (WGS) entry which is preliminary data.</text>
</comment>
<evidence type="ECO:0000313" key="2">
    <source>
        <dbReference type="Proteomes" id="UP000292751"/>
    </source>
</evidence>
<sequence length="316" mass="33187">MTLRNGFPAVSDAADQFDIRAALRATTAQDANGNIKTGVSITAKSLTGLVTAGNGMNSNIAAFDAVINRYGPVWLSNDGTISVKHAAAPSANSRIDLICIKQNETAAPASDPTDGPEAIIVTGTPAVDPVTPATPEGALALARVTIPSTATSMTSNGVIYEQLYPFTASAGADLLFRSETEKDAWAPWDGQKCRLLDGNEYQAKSGAWVSLTSITSQVKMPYSDRYITLVRVGHIVTASAYITLTGNFVQTGNTSVNETIPDGFRPSGDSRALMRGTDNSGGVNFYLYGSPNGKMVLNGTGYTKRFVGISGCWVTA</sequence>
<dbReference type="EMBL" id="SHRX01000032">
    <property type="protein sequence ID" value="TCE96043.1"/>
    <property type="molecule type" value="Genomic_DNA"/>
</dbReference>